<reference evidence="4 5" key="1">
    <citation type="submission" date="2016-01" db="EMBL/GenBank/DDBJ databases">
        <authorList>
            <person name="Oliw E.H."/>
        </authorList>
    </citation>
    <scope>NUCLEOTIDE SEQUENCE [LARGE SCALE GENOMIC DNA]</scope>
    <source>
        <strain evidence="4 5">CMW7756A</strain>
    </source>
</reference>
<name>A0A133PM80_9FIRM</name>
<dbReference type="EMBL" id="LRQE01000034">
    <property type="protein sequence ID" value="KXA29678.1"/>
    <property type="molecule type" value="Genomic_DNA"/>
</dbReference>
<dbReference type="AlphaFoldDB" id="A0A133PM80"/>
<evidence type="ECO:0000256" key="2">
    <source>
        <dbReference type="ARBA" id="ARBA00023002"/>
    </source>
</evidence>
<dbReference type="PATRIC" id="fig|54005.3.peg.1288"/>
<comment type="similarity">
    <text evidence="1">Belongs to the nitroreductase family.</text>
</comment>
<dbReference type="CDD" id="cd02062">
    <property type="entry name" value="Nitro_FMN_reductase"/>
    <property type="match status" value="1"/>
</dbReference>
<comment type="caution">
    <text evidence="4">The sequence shown here is derived from an EMBL/GenBank/DDBJ whole genome shotgun (WGS) entry which is preliminary data.</text>
</comment>
<organism evidence="4">
    <name type="scientific">Peptoniphilus harei</name>
    <dbReference type="NCBI Taxonomy" id="54005"/>
    <lineage>
        <taxon>Bacteria</taxon>
        <taxon>Bacillati</taxon>
        <taxon>Bacillota</taxon>
        <taxon>Tissierellia</taxon>
        <taxon>Tissierellales</taxon>
        <taxon>Peptoniphilaceae</taxon>
        <taxon>Peptoniphilus</taxon>
    </lineage>
</organism>
<dbReference type="GO" id="GO:0016491">
    <property type="term" value="F:oxidoreductase activity"/>
    <property type="evidence" value="ECO:0007669"/>
    <property type="project" value="UniProtKB-KW"/>
</dbReference>
<dbReference type="Gene3D" id="3.40.109.10">
    <property type="entry name" value="NADH Oxidase"/>
    <property type="match status" value="1"/>
</dbReference>
<keyword evidence="2" id="KW-0560">Oxidoreductase</keyword>
<gene>
    <name evidence="4" type="ORF">HMPREF3229_01304</name>
</gene>
<dbReference type="InterPro" id="IPR000415">
    <property type="entry name" value="Nitroreductase-like"/>
</dbReference>
<feature type="domain" description="Nitroreductase" evidence="3">
    <location>
        <begin position="31"/>
        <end position="176"/>
    </location>
</feature>
<dbReference type="Pfam" id="PF00881">
    <property type="entry name" value="Nitroreductase"/>
    <property type="match status" value="1"/>
</dbReference>
<dbReference type="PANTHER" id="PTHR43673:SF10">
    <property type="entry name" value="NADH DEHYDROGENASE_NAD(P)H NITROREDUCTASE XCC3605-RELATED"/>
    <property type="match status" value="1"/>
</dbReference>
<sequence length="216" mass="24839">MINSFFVVKYKTNKKIFIENGGIMELEKLLEWRRSYRKFDEERELSKDDIDGILNSIKFASCANNRQYLRFISVERKEKVLEIFDKTRWAASLPNGAGRPKEGERPVYFIAILSDKEKKLKFDGVDQGLVISNLTLAAAERGIGSCIIGSVTDDKMREILSYDERYTCSLVIAFGYPKIESSIKEIALGEDQSYYLDGDGNYVVPKYKLDDIVRRI</sequence>
<dbReference type="PANTHER" id="PTHR43673">
    <property type="entry name" value="NAD(P)H NITROREDUCTASE YDGI-RELATED"/>
    <property type="match status" value="1"/>
</dbReference>
<protein>
    <submittedName>
        <fullName evidence="4">Nitroreductase family protein</fullName>
    </submittedName>
</protein>
<dbReference type="SUPFAM" id="SSF55469">
    <property type="entry name" value="FMN-dependent nitroreductase-like"/>
    <property type="match status" value="1"/>
</dbReference>
<dbReference type="Proteomes" id="UP000070174">
    <property type="component" value="Unassembled WGS sequence"/>
</dbReference>
<evidence type="ECO:0000313" key="4">
    <source>
        <dbReference type="EMBL" id="KXA29678.1"/>
    </source>
</evidence>
<evidence type="ECO:0000259" key="3">
    <source>
        <dbReference type="Pfam" id="PF00881"/>
    </source>
</evidence>
<evidence type="ECO:0000313" key="5">
    <source>
        <dbReference type="Proteomes" id="UP000070174"/>
    </source>
</evidence>
<proteinExistence type="inferred from homology"/>
<accession>A0A133PM80</accession>
<evidence type="ECO:0000256" key="1">
    <source>
        <dbReference type="ARBA" id="ARBA00007118"/>
    </source>
</evidence>
<dbReference type="InterPro" id="IPR029479">
    <property type="entry name" value="Nitroreductase"/>
</dbReference>